<protein>
    <submittedName>
        <fullName evidence="1">Uncharacterized protein</fullName>
    </submittedName>
</protein>
<evidence type="ECO:0000313" key="1">
    <source>
        <dbReference type="EMBL" id="TDD87139.1"/>
    </source>
</evidence>
<dbReference type="AlphaFoldDB" id="A0A4R5BMS2"/>
<accession>A0A4R5BMS2</accession>
<dbReference type="Pfam" id="PF19142">
    <property type="entry name" value="DUF5825"/>
    <property type="match status" value="1"/>
</dbReference>
<sequence>MTSTAPPGAETVMSDWVRLGAEPAQTLSFLAWLRDRLSQGTIVRWRGTVAPSLAGHALYHLPPPGDGEETADWRSRFRLGLCYYRRGPGFIQIKDVRDPGDSATFLLDEPVLVQTFTRCLAPRSLAGAEPAEREAIEALVDARLLLRLDDLVMTLPSHMTRWPVPALAI</sequence>
<dbReference type="RefSeq" id="WP_131894106.1">
    <property type="nucleotide sequence ID" value="NZ_SMKU01000074.1"/>
</dbReference>
<gene>
    <name evidence="1" type="ORF">E1298_16490</name>
</gene>
<dbReference type="InterPro" id="IPR043863">
    <property type="entry name" value="DUF5825"/>
</dbReference>
<organism evidence="1 2">
    <name type="scientific">Actinomadura rubrisoli</name>
    <dbReference type="NCBI Taxonomy" id="2530368"/>
    <lineage>
        <taxon>Bacteria</taxon>
        <taxon>Bacillati</taxon>
        <taxon>Actinomycetota</taxon>
        <taxon>Actinomycetes</taxon>
        <taxon>Streptosporangiales</taxon>
        <taxon>Thermomonosporaceae</taxon>
        <taxon>Actinomadura</taxon>
    </lineage>
</organism>
<proteinExistence type="predicted"/>
<dbReference type="EMBL" id="SMKU01000074">
    <property type="protein sequence ID" value="TDD87139.1"/>
    <property type="molecule type" value="Genomic_DNA"/>
</dbReference>
<keyword evidence="2" id="KW-1185">Reference proteome</keyword>
<dbReference type="OrthoDB" id="3624112at2"/>
<evidence type="ECO:0000313" key="2">
    <source>
        <dbReference type="Proteomes" id="UP000294513"/>
    </source>
</evidence>
<name>A0A4R5BMS2_9ACTN</name>
<comment type="caution">
    <text evidence="1">The sequence shown here is derived from an EMBL/GenBank/DDBJ whole genome shotgun (WGS) entry which is preliminary data.</text>
</comment>
<dbReference type="Proteomes" id="UP000294513">
    <property type="component" value="Unassembled WGS sequence"/>
</dbReference>
<reference evidence="1 2" key="1">
    <citation type="submission" date="2019-03" db="EMBL/GenBank/DDBJ databases">
        <title>Draft genome sequences of novel Actinobacteria.</title>
        <authorList>
            <person name="Sahin N."/>
            <person name="Ay H."/>
            <person name="Saygin H."/>
        </authorList>
    </citation>
    <scope>NUCLEOTIDE SEQUENCE [LARGE SCALE GENOMIC DNA]</scope>
    <source>
        <strain evidence="1 2">H3C3</strain>
    </source>
</reference>